<protein>
    <submittedName>
        <fullName evidence="5">Metallophosphoesterase</fullName>
    </submittedName>
</protein>
<dbReference type="InterPro" id="IPR004843">
    <property type="entry name" value="Calcineurin-like_PHP"/>
</dbReference>
<keyword evidence="1" id="KW-0479">Metal-binding</keyword>
<dbReference type="AlphaFoldDB" id="A0A6M1SQ55"/>
<feature type="domain" description="Calcineurin-like phosphoesterase" evidence="4">
    <location>
        <begin position="150"/>
        <end position="317"/>
    </location>
</feature>
<evidence type="ECO:0000256" key="1">
    <source>
        <dbReference type="ARBA" id="ARBA00022723"/>
    </source>
</evidence>
<reference evidence="5 6" key="1">
    <citation type="submission" date="2020-02" db="EMBL/GenBank/DDBJ databases">
        <title>Balneolaceae bacterium YR4-1, complete genome.</title>
        <authorList>
            <person name="Li Y."/>
            <person name="Wu S."/>
        </authorList>
    </citation>
    <scope>NUCLEOTIDE SEQUENCE [LARGE SCALE GENOMIC DNA]</scope>
    <source>
        <strain evidence="5 6">YR4-1</strain>
    </source>
</reference>
<organism evidence="5 6">
    <name type="scientific">Halalkalibaculum roseum</name>
    <dbReference type="NCBI Taxonomy" id="2709311"/>
    <lineage>
        <taxon>Bacteria</taxon>
        <taxon>Pseudomonadati</taxon>
        <taxon>Balneolota</taxon>
        <taxon>Balneolia</taxon>
        <taxon>Balneolales</taxon>
        <taxon>Balneolaceae</taxon>
        <taxon>Halalkalibaculum</taxon>
    </lineage>
</organism>
<dbReference type="GO" id="GO:0009245">
    <property type="term" value="P:lipid A biosynthetic process"/>
    <property type="evidence" value="ECO:0007669"/>
    <property type="project" value="TreeGrafter"/>
</dbReference>
<comment type="caution">
    <text evidence="5">The sequence shown here is derived from an EMBL/GenBank/DDBJ whole genome shotgun (WGS) entry which is preliminary data.</text>
</comment>
<dbReference type="PANTHER" id="PTHR31302">
    <property type="entry name" value="TRANSMEMBRANE PROTEIN WITH METALLOPHOSPHOESTERASE DOMAIN-RELATED"/>
    <property type="match status" value="1"/>
</dbReference>
<evidence type="ECO:0000313" key="6">
    <source>
        <dbReference type="Proteomes" id="UP000473278"/>
    </source>
</evidence>
<dbReference type="SUPFAM" id="SSF56300">
    <property type="entry name" value="Metallo-dependent phosphatases"/>
    <property type="match status" value="1"/>
</dbReference>
<feature type="transmembrane region" description="Helical" evidence="3">
    <location>
        <begin position="27"/>
        <end position="50"/>
    </location>
</feature>
<dbReference type="EMBL" id="JAALLT010000003">
    <property type="protein sequence ID" value="NGP77239.1"/>
    <property type="molecule type" value="Genomic_DNA"/>
</dbReference>
<dbReference type="Gene3D" id="3.60.21.10">
    <property type="match status" value="1"/>
</dbReference>
<dbReference type="Proteomes" id="UP000473278">
    <property type="component" value="Unassembled WGS sequence"/>
</dbReference>
<evidence type="ECO:0000313" key="5">
    <source>
        <dbReference type="EMBL" id="NGP77239.1"/>
    </source>
</evidence>
<keyword evidence="3" id="KW-0472">Membrane</keyword>
<keyword evidence="3" id="KW-0812">Transmembrane</keyword>
<gene>
    <name evidence="5" type="ORF">G3570_11375</name>
</gene>
<sequence>MAIAHLYLAWRLTQSARFLSKRTIVRWLPFIVLLTFYCLPITGLITYGIQGRLDLLEIPKPITYWFWFGFAASYQLLTWIIVLDIIKVGAHFLQYGDPQNRNRLYSKVVWITVLLVLVFSSIKMYLNTTQIDTQQVELTIENLPRDLQGLRIVHISDIQGDQYTGREEIAAYIDKVNAQDPDIVIFTGDLISYGTDYIEMSAEEFAKVKATYGAYAVVGDHDYWADLSNVEPALESKGIPLLRDENRIINVGKVKVLLTGITQVYSKRADPEKVRQLTADSVRVNMKILAAHQVSDQILNEARNNNYHLYLAGHTHGGQVRVPLFGMTFSASEMETEYVSGTYKRGDLLLNINNGLGFTLAPVRYNAPPAITVIELN</sequence>
<evidence type="ECO:0000256" key="2">
    <source>
        <dbReference type="ARBA" id="ARBA00022801"/>
    </source>
</evidence>
<dbReference type="GO" id="GO:0008758">
    <property type="term" value="F:UDP-2,3-diacylglucosamine hydrolase activity"/>
    <property type="evidence" value="ECO:0007669"/>
    <property type="project" value="TreeGrafter"/>
</dbReference>
<feature type="transmembrane region" description="Helical" evidence="3">
    <location>
        <begin position="62"/>
        <end position="83"/>
    </location>
</feature>
<dbReference type="InterPro" id="IPR029052">
    <property type="entry name" value="Metallo-depent_PP-like"/>
</dbReference>
<feature type="transmembrane region" description="Helical" evidence="3">
    <location>
        <begin position="104"/>
        <end position="126"/>
    </location>
</feature>
<dbReference type="Pfam" id="PF00149">
    <property type="entry name" value="Metallophos"/>
    <property type="match status" value="1"/>
</dbReference>
<evidence type="ECO:0000259" key="4">
    <source>
        <dbReference type="Pfam" id="PF00149"/>
    </source>
</evidence>
<keyword evidence="6" id="KW-1185">Reference proteome</keyword>
<proteinExistence type="predicted"/>
<keyword evidence="3" id="KW-1133">Transmembrane helix</keyword>
<accession>A0A6M1SQ55</accession>
<name>A0A6M1SQ55_9BACT</name>
<dbReference type="CDD" id="cd07385">
    <property type="entry name" value="MPP_YkuE_C"/>
    <property type="match status" value="1"/>
</dbReference>
<dbReference type="PANTHER" id="PTHR31302:SF31">
    <property type="entry name" value="PHOSPHODIESTERASE YAEI"/>
    <property type="match status" value="1"/>
</dbReference>
<evidence type="ECO:0000256" key="3">
    <source>
        <dbReference type="SAM" id="Phobius"/>
    </source>
</evidence>
<keyword evidence="2" id="KW-0378">Hydrolase</keyword>
<dbReference type="GO" id="GO:0016020">
    <property type="term" value="C:membrane"/>
    <property type="evidence" value="ECO:0007669"/>
    <property type="project" value="GOC"/>
</dbReference>
<dbReference type="InterPro" id="IPR051158">
    <property type="entry name" value="Metallophosphoesterase_sf"/>
</dbReference>
<dbReference type="GO" id="GO:0046872">
    <property type="term" value="F:metal ion binding"/>
    <property type="evidence" value="ECO:0007669"/>
    <property type="project" value="UniProtKB-KW"/>
</dbReference>